<keyword evidence="2" id="KW-1185">Reference proteome</keyword>
<evidence type="ECO:0000313" key="1">
    <source>
        <dbReference type="EMBL" id="GKV34005.1"/>
    </source>
</evidence>
<proteinExistence type="predicted"/>
<dbReference type="AlphaFoldDB" id="A0AAV5LAA8"/>
<evidence type="ECO:0000313" key="2">
    <source>
        <dbReference type="Proteomes" id="UP001054252"/>
    </source>
</evidence>
<dbReference type="EMBL" id="BPVZ01000103">
    <property type="protein sequence ID" value="GKV34005.1"/>
    <property type="molecule type" value="Genomic_DNA"/>
</dbReference>
<comment type="caution">
    <text evidence="1">The sequence shown here is derived from an EMBL/GenBank/DDBJ whole genome shotgun (WGS) entry which is preliminary data.</text>
</comment>
<dbReference type="Proteomes" id="UP001054252">
    <property type="component" value="Unassembled WGS sequence"/>
</dbReference>
<gene>
    <name evidence="1" type="ORF">SLEP1_g42434</name>
</gene>
<organism evidence="1 2">
    <name type="scientific">Rubroshorea leprosula</name>
    <dbReference type="NCBI Taxonomy" id="152421"/>
    <lineage>
        <taxon>Eukaryota</taxon>
        <taxon>Viridiplantae</taxon>
        <taxon>Streptophyta</taxon>
        <taxon>Embryophyta</taxon>
        <taxon>Tracheophyta</taxon>
        <taxon>Spermatophyta</taxon>
        <taxon>Magnoliopsida</taxon>
        <taxon>eudicotyledons</taxon>
        <taxon>Gunneridae</taxon>
        <taxon>Pentapetalae</taxon>
        <taxon>rosids</taxon>
        <taxon>malvids</taxon>
        <taxon>Malvales</taxon>
        <taxon>Dipterocarpaceae</taxon>
        <taxon>Rubroshorea</taxon>
    </lineage>
</organism>
<reference evidence="1 2" key="1">
    <citation type="journal article" date="2021" name="Commun. Biol.">
        <title>The genome of Shorea leprosula (Dipterocarpaceae) highlights the ecological relevance of drought in aseasonal tropical rainforests.</title>
        <authorList>
            <person name="Ng K.K.S."/>
            <person name="Kobayashi M.J."/>
            <person name="Fawcett J.A."/>
            <person name="Hatakeyama M."/>
            <person name="Paape T."/>
            <person name="Ng C.H."/>
            <person name="Ang C.C."/>
            <person name="Tnah L.H."/>
            <person name="Lee C.T."/>
            <person name="Nishiyama T."/>
            <person name="Sese J."/>
            <person name="O'Brien M.J."/>
            <person name="Copetti D."/>
            <person name="Mohd Noor M.I."/>
            <person name="Ong R.C."/>
            <person name="Putra M."/>
            <person name="Sireger I.Z."/>
            <person name="Indrioko S."/>
            <person name="Kosugi Y."/>
            <person name="Izuno A."/>
            <person name="Isagi Y."/>
            <person name="Lee S.L."/>
            <person name="Shimizu K.K."/>
        </authorList>
    </citation>
    <scope>NUCLEOTIDE SEQUENCE [LARGE SCALE GENOMIC DNA]</scope>
    <source>
        <strain evidence="1">214</strain>
    </source>
</reference>
<sequence length="38" mass="4437">MSETSVAEDPLLYIFFEDPNDLMDARLSYFPCEDPNNH</sequence>
<accession>A0AAV5LAA8</accession>
<protein>
    <submittedName>
        <fullName evidence="1">Uncharacterized protein</fullName>
    </submittedName>
</protein>
<name>A0AAV5LAA8_9ROSI</name>